<keyword evidence="3" id="KW-1185">Reference proteome</keyword>
<dbReference type="Proteomes" id="UP001153620">
    <property type="component" value="Chromosome 1"/>
</dbReference>
<organism evidence="2 3">
    <name type="scientific">Chironomus riparius</name>
    <dbReference type="NCBI Taxonomy" id="315576"/>
    <lineage>
        <taxon>Eukaryota</taxon>
        <taxon>Metazoa</taxon>
        <taxon>Ecdysozoa</taxon>
        <taxon>Arthropoda</taxon>
        <taxon>Hexapoda</taxon>
        <taxon>Insecta</taxon>
        <taxon>Pterygota</taxon>
        <taxon>Neoptera</taxon>
        <taxon>Endopterygota</taxon>
        <taxon>Diptera</taxon>
        <taxon>Nematocera</taxon>
        <taxon>Chironomoidea</taxon>
        <taxon>Chironomidae</taxon>
        <taxon>Chironominae</taxon>
        <taxon>Chironomus</taxon>
    </lineage>
</organism>
<evidence type="ECO:0000313" key="3">
    <source>
        <dbReference type="Proteomes" id="UP001153620"/>
    </source>
</evidence>
<reference evidence="2" key="1">
    <citation type="submission" date="2022-01" db="EMBL/GenBank/DDBJ databases">
        <authorList>
            <person name="King R."/>
        </authorList>
    </citation>
    <scope>NUCLEOTIDE SEQUENCE</scope>
</reference>
<dbReference type="EMBL" id="OU895877">
    <property type="protein sequence ID" value="CAG9798019.1"/>
    <property type="molecule type" value="Genomic_DNA"/>
</dbReference>
<reference evidence="2" key="2">
    <citation type="submission" date="2022-10" db="EMBL/GenBank/DDBJ databases">
        <authorList>
            <consortium name="ENA_rothamsted_submissions"/>
            <consortium name="culmorum"/>
            <person name="King R."/>
        </authorList>
    </citation>
    <scope>NUCLEOTIDE SEQUENCE</scope>
</reference>
<dbReference type="OrthoDB" id="5877502at2759"/>
<proteinExistence type="predicted"/>
<gene>
    <name evidence="2" type="ORF">CHIRRI_LOCUS1004</name>
</gene>
<evidence type="ECO:0000256" key="1">
    <source>
        <dbReference type="SAM" id="MobiDB-lite"/>
    </source>
</evidence>
<accession>A0A9N9RKN4</accession>
<protein>
    <submittedName>
        <fullName evidence="2">Uncharacterized protein</fullName>
    </submittedName>
</protein>
<evidence type="ECO:0000313" key="2">
    <source>
        <dbReference type="EMBL" id="CAG9798019.1"/>
    </source>
</evidence>
<feature type="compositionally biased region" description="Basic residues" evidence="1">
    <location>
        <begin position="113"/>
        <end position="127"/>
    </location>
</feature>
<sequence length="420" mass="49257">MSEMIEKHSSNVNVDAKIAEIRREYRFYQKNGEKHPLYKITWKIFWERRYADIKKEGKHNPDHYDYKNDWVKYWMNYIKEYYYNKMDFYKKKDMKRLHLSPISISSSEDSVRSKSRKKESKRCHKKSYGYSASDSSDSYYSKKPLKYVESLTSVESDSFLDNQARSSNESVTLLSVCRTLAVLDAELGTLLSNKIVDLIGQSIELEKVQAYSSDEFLITSDNVIFLETVKEKLKGLVSTKLLEPKKIPVAKKCIQNISQLVHQNRLKQTEKKKNCQIVKDPELTEIIAKALISFGKNDALPEELEVIKEIYLEELEKNIEMARKDNDEYNSTTNLSKLSASFYKELDDDELNTLIKNFQQLDEDEQNEFIKFITEIEETDPDRVRRLQDFIINGQKPTDTIVINDDDDDYNFDDLVATIK</sequence>
<feature type="compositionally biased region" description="Low complexity" evidence="1">
    <location>
        <begin position="128"/>
        <end position="139"/>
    </location>
</feature>
<name>A0A9N9RKN4_9DIPT</name>
<dbReference type="AlphaFoldDB" id="A0A9N9RKN4"/>
<feature type="region of interest" description="Disordered" evidence="1">
    <location>
        <begin position="110"/>
        <end position="139"/>
    </location>
</feature>